<proteinExistence type="predicted"/>
<keyword evidence="2" id="KW-0472">Membrane</keyword>
<protein>
    <recommendedName>
        <fullName evidence="3">DUF6533 domain-containing protein</fullName>
    </recommendedName>
</protein>
<feature type="transmembrane region" description="Helical" evidence="2">
    <location>
        <begin position="83"/>
        <end position="103"/>
    </location>
</feature>
<dbReference type="Proteomes" id="UP000305948">
    <property type="component" value="Unassembled WGS sequence"/>
</dbReference>
<feature type="transmembrane region" description="Helical" evidence="2">
    <location>
        <begin position="161"/>
        <end position="180"/>
    </location>
</feature>
<reference evidence="4 5" key="1">
    <citation type="journal article" date="2019" name="Nat. Ecol. Evol.">
        <title>Megaphylogeny resolves global patterns of mushroom evolution.</title>
        <authorList>
            <person name="Varga T."/>
            <person name="Krizsan K."/>
            <person name="Foldi C."/>
            <person name="Dima B."/>
            <person name="Sanchez-Garcia M."/>
            <person name="Sanchez-Ramirez S."/>
            <person name="Szollosi G.J."/>
            <person name="Szarkandi J.G."/>
            <person name="Papp V."/>
            <person name="Albert L."/>
            <person name="Andreopoulos W."/>
            <person name="Angelini C."/>
            <person name="Antonin V."/>
            <person name="Barry K.W."/>
            <person name="Bougher N.L."/>
            <person name="Buchanan P."/>
            <person name="Buyck B."/>
            <person name="Bense V."/>
            <person name="Catcheside P."/>
            <person name="Chovatia M."/>
            <person name="Cooper J."/>
            <person name="Damon W."/>
            <person name="Desjardin D."/>
            <person name="Finy P."/>
            <person name="Geml J."/>
            <person name="Haridas S."/>
            <person name="Hughes K."/>
            <person name="Justo A."/>
            <person name="Karasinski D."/>
            <person name="Kautmanova I."/>
            <person name="Kiss B."/>
            <person name="Kocsube S."/>
            <person name="Kotiranta H."/>
            <person name="LaButti K.M."/>
            <person name="Lechner B.E."/>
            <person name="Liimatainen K."/>
            <person name="Lipzen A."/>
            <person name="Lukacs Z."/>
            <person name="Mihaltcheva S."/>
            <person name="Morgado L.N."/>
            <person name="Niskanen T."/>
            <person name="Noordeloos M.E."/>
            <person name="Ohm R.A."/>
            <person name="Ortiz-Santana B."/>
            <person name="Ovrebo C."/>
            <person name="Racz N."/>
            <person name="Riley R."/>
            <person name="Savchenko A."/>
            <person name="Shiryaev A."/>
            <person name="Soop K."/>
            <person name="Spirin V."/>
            <person name="Szebenyi C."/>
            <person name="Tomsovsky M."/>
            <person name="Tulloss R.E."/>
            <person name="Uehling J."/>
            <person name="Grigoriev I.V."/>
            <person name="Vagvolgyi C."/>
            <person name="Papp T."/>
            <person name="Martin F.M."/>
            <person name="Miettinen O."/>
            <person name="Hibbett D.S."/>
            <person name="Nagy L.G."/>
        </authorList>
    </citation>
    <scope>NUCLEOTIDE SEQUENCE [LARGE SCALE GENOMIC DNA]</scope>
    <source>
        <strain evidence="4 5">OMC1185</strain>
    </source>
</reference>
<evidence type="ECO:0000313" key="4">
    <source>
        <dbReference type="EMBL" id="TFK47504.1"/>
    </source>
</evidence>
<dbReference type="InterPro" id="IPR045340">
    <property type="entry name" value="DUF6533"/>
</dbReference>
<evidence type="ECO:0000256" key="2">
    <source>
        <dbReference type="SAM" id="Phobius"/>
    </source>
</evidence>
<feature type="transmembrane region" description="Helical" evidence="2">
    <location>
        <begin position="201"/>
        <end position="221"/>
    </location>
</feature>
<feature type="compositionally biased region" description="Basic and acidic residues" evidence="1">
    <location>
        <begin position="306"/>
        <end position="315"/>
    </location>
</feature>
<evidence type="ECO:0000313" key="5">
    <source>
        <dbReference type="Proteomes" id="UP000305948"/>
    </source>
</evidence>
<feature type="region of interest" description="Disordered" evidence="1">
    <location>
        <begin position="303"/>
        <end position="329"/>
    </location>
</feature>
<dbReference type="AlphaFoldDB" id="A0A5C3MQG8"/>
<gene>
    <name evidence="4" type="ORF">OE88DRAFT_1665666</name>
</gene>
<feature type="transmembrane region" description="Helical" evidence="2">
    <location>
        <begin position="233"/>
        <end position="255"/>
    </location>
</feature>
<feature type="transmembrane region" description="Helical" evidence="2">
    <location>
        <begin position="47"/>
        <end position="71"/>
    </location>
</feature>
<evidence type="ECO:0000259" key="3">
    <source>
        <dbReference type="Pfam" id="PF20151"/>
    </source>
</evidence>
<name>A0A5C3MQG8_9AGAM</name>
<dbReference type="OrthoDB" id="2686513at2759"/>
<dbReference type="EMBL" id="ML213523">
    <property type="protein sequence ID" value="TFK47504.1"/>
    <property type="molecule type" value="Genomic_DNA"/>
</dbReference>
<sequence length="329" mass="36248">MENSALDQGDLLLRNYLHLMSITILYYDHLVTLASEIRHIWAHVRTFGSIIFILNRYIAFGGNVAVTLYSFKTLSGESCKREARFRQILLVVNVILSGVILTTRTYALWNRSKRVLTIMLGSAAILVAVACWAMLGGMTSSASNETGCHISVSRSAGIYEATAWEAGFIYDVLIFVLTVLRTYRTPNVRLGKSNAGGSVNLIYLLLRDGAVYFAIMAFANLSNMLTYYLADDSLRGVLSTFASSISVVMVSRLMLNLYEAAEETDTSRSQSVRTSFGIARTPGRDESVGLYTSRIQIDEMAIPESEDGRGQHTDIELGTVGEVSSQLAQ</sequence>
<feature type="domain" description="DUF6533" evidence="3">
    <location>
        <begin position="16"/>
        <end position="60"/>
    </location>
</feature>
<feature type="transmembrane region" description="Helical" evidence="2">
    <location>
        <begin position="16"/>
        <end position="35"/>
    </location>
</feature>
<keyword evidence="2" id="KW-1133">Transmembrane helix</keyword>
<evidence type="ECO:0000256" key="1">
    <source>
        <dbReference type="SAM" id="MobiDB-lite"/>
    </source>
</evidence>
<accession>A0A5C3MQG8</accession>
<keyword evidence="2" id="KW-0812">Transmembrane</keyword>
<feature type="transmembrane region" description="Helical" evidence="2">
    <location>
        <begin position="115"/>
        <end position="135"/>
    </location>
</feature>
<dbReference type="Pfam" id="PF20151">
    <property type="entry name" value="DUF6533"/>
    <property type="match status" value="1"/>
</dbReference>
<keyword evidence="5" id="KW-1185">Reference proteome</keyword>
<organism evidence="4 5">
    <name type="scientific">Heliocybe sulcata</name>
    <dbReference type="NCBI Taxonomy" id="5364"/>
    <lineage>
        <taxon>Eukaryota</taxon>
        <taxon>Fungi</taxon>
        <taxon>Dikarya</taxon>
        <taxon>Basidiomycota</taxon>
        <taxon>Agaricomycotina</taxon>
        <taxon>Agaricomycetes</taxon>
        <taxon>Gloeophyllales</taxon>
        <taxon>Gloeophyllaceae</taxon>
        <taxon>Heliocybe</taxon>
    </lineage>
</organism>